<dbReference type="InterPro" id="IPR013530">
    <property type="entry name" value="PAD_C"/>
</dbReference>
<evidence type="ECO:0000259" key="1">
    <source>
        <dbReference type="Pfam" id="PF03068"/>
    </source>
</evidence>
<evidence type="ECO:0000313" key="2">
    <source>
        <dbReference type="EMBL" id="KAF4125641.1"/>
    </source>
</evidence>
<dbReference type="PANTHER" id="PTHR10837:SF8">
    <property type="entry name" value="PROTEIN-ARGININE DEIMINASE"/>
    <property type="match status" value="1"/>
</dbReference>
<proteinExistence type="predicted"/>
<reference evidence="2" key="1">
    <citation type="submission" date="2020-03" db="EMBL/GenBank/DDBJ databases">
        <title>Site-based positive gene gene selection in Geosmithia morbida across the United States reveals a broad range of putative effectors and factors for local host and environmental adapation.</title>
        <authorList>
            <person name="Onufrak A."/>
            <person name="Murdoch R.W."/>
            <person name="Gazis R."/>
            <person name="Huff M."/>
            <person name="Staton M."/>
            <person name="Klingeman W."/>
            <person name="Hadziabdic D."/>
        </authorList>
    </citation>
    <scope>NUCLEOTIDE SEQUENCE</scope>
    <source>
        <strain evidence="2">1262</strain>
    </source>
</reference>
<dbReference type="GO" id="GO:0004668">
    <property type="term" value="F:protein-arginine deiminase activity"/>
    <property type="evidence" value="ECO:0007669"/>
    <property type="project" value="InterPro"/>
</dbReference>
<name>A0A9P5D6I7_9HYPO</name>
<dbReference type="AlphaFoldDB" id="A0A9P5D6I7"/>
<dbReference type="GO" id="GO:0005509">
    <property type="term" value="F:calcium ion binding"/>
    <property type="evidence" value="ECO:0007669"/>
    <property type="project" value="InterPro"/>
</dbReference>
<dbReference type="Proteomes" id="UP000749293">
    <property type="component" value="Unassembled WGS sequence"/>
</dbReference>
<dbReference type="GeneID" id="55967115"/>
<dbReference type="PANTHER" id="PTHR10837">
    <property type="entry name" value="PEPTIDYLARGININE DEIMINASE"/>
    <property type="match status" value="1"/>
</dbReference>
<dbReference type="SUPFAM" id="SSF55909">
    <property type="entry name" value="Pentein"/>
    <property type="match status" value="1"/>
</dbReference>
<sequence length="177" mass="19396">MGAFQPSNSAETGFAVRGFDHLRSHRSKSGVNYPSGCIIHGKHSDTLFLQPLRGLISSNAAGWLKVGHVGESIQFLPYDNDLGSFLPNSVNGVIFDYEYVGPNPFGSSIDGEDVFADAIRKAHAKAGVNATFVDDLFSHHSEEGEIHCGSNMPRQTDIPWWKQWSPASHSLSHAYMH</sequence>
<dbReference type="EMBL" id="JAANYQ010000002">
    <property type="protein sequence ID" value="KAF4125641.1"/>
    <property type="molecule type" value="Genomic_DNA"/>
</dbReference>
<dbReference type="Gene3D" id="3.75.10.10">
    <property type="entry name" value="L-arginine/glycine Amidinotransferase, Chain A"/>
    <property type="match status" value="1"/>
</dbReference>
<gene>
    <name evidence="2" type="ORF">GMORB2_0885</name>
</gene>
<organism evidence="2 3">
    <name type="scientific">Geosmithia morbida</name>
    <dbReference type="NCBI Taxonomy" id="1094350"/>
    <lineage>
        <taxon>Eukaryota</taxon>
        <taxon>Fungi</taxon>
        <taxon>Dikarya</taxon>
        <taxon>Ascomycota</taxon>
        <taxon>Pezizomycotina</taxon>
        <taxon>Sordariomycetes</taxon>
        <taxon>Hypocreomycetidae</taxon>
        <taxon>Hypocreales</taxon>
        <taxon>Bionectriaceae</taxon>
        <taxon>Geosmithia</taxon>
    </lineage>
</organism>
<keyword evidence="3" id="KW-1185">Reference proteome</keyword>
<dbReference type="RefSeq" id="XP_035324293.1">
    <property type="nucleotide sequence ID" value="XM_035462869.1"/>
</dbReference>
<dbReference type="GO" id="GO:0005737">
    <property type="term" value="C:cytoplasm"/>
    <property type="evidence" value="ECO:0007669"/>
    <property type="project" value="InterPro"/>
</dbReference>
<feature type="domain" description="Protein-arginine deiminase C-terminal" evidence="1">
    <location>
        <begin position="82"/>
        <end position="162"/>
    </location>
</feature>
<dbReference type="OrthoDB" id="5102063at2759"/>
<dbReference type="Pfam" id="PF03068">
    <property type="entry name" value="PAD"/>
    <property type="match status" value="1"/>
</dbReference>
<protein>
    <submittedName>
        <fullName evidence="2">Protein-arginine deiminase</fullName>
    </submittedName>
</protein>
<comment type="caution">
    <text evidence="2">The sequence shown here is derived from an EMBL/GenBank/DDBJ whole genome shotgun (WGS) entry which is preliminary data.</text>
</comment>
<dbReference type="InterPro" id="IPR004303">
    <property type="entry name" value="PAD"/>
</dbReference>
<accession>A0A9P5D6I7</accession>
<evidence type="ECO:0000313" key="3">
    <source>
        <dbReference type="Proteomes" id="UP000749293"/>
    </source>
</evidence>